<protein>
    <submittedName>
        <fullName evidence="6">Phospholipase D/nuclease</fullName>
    </submittedName>
</protein>
<evidence type="ECO:0000256" key="3">
    <source>
        <dbReference type="PIRSR" id="PIRSR610347-3"/>
    </source>
</evidence>
<dbReference type="GeneID" id="36582124"/>
<dbReference type="InterPro" id="IPR001736">
    <property type="entry name" value="PLipase_D/transphosphatidylase"/>
</dbReference>
<dbReference type="GO" id="GO:0017005">
    <property type="term" value="F:3'-tyrosyl-DNA phosphodiesterase activity"/>
    <property type="evidence" value="ECO:0007669"/>
    <property type="project" value="TreeGrafter"/>
</dbReference>
<dbReference type="EMBL" id="KZ613747">
    <property type="protein sequence ID" value="PMD65178.1"/>
    <property type="molecule type" value="Genomic_DNA"/>
</dbReference>
<dbReference type="AlphaFoldDB" id="A0A2J6TQE6"/>
<dbReference type="Pfam" id="PF06087">
    <property type="entry name" value="Tyr-DNA_phospho"/>
    <property type="match status" value="1"/>
</dbReference>
<dbReference type="InParanoid" id="A0A2J6TQE6"/>
<dbReference type="PANTHER" id="PTHR12415:SF4">
    <property type="entry name" value="TYROSYL-DNA PHOSPHODIESTERASE DOMAIN-CONTAINING PROTEIN"/>
    <property type="match status" value="1"/>
</dbReference>
<feature type="compositionally biased region" description="Basic residues" evidence="4">
    <location>
        <begin position="1"/>
        <end position="12"/>
    </location>
</feature>
<dbReference type="InterPro" id="IPR010347">
    <property type="entry name" value="Tdp1"/>
</dbReference>
<sequence>MPNHPQHGKKTFGIRQTSLQEPSTSPADTSPEIPYVTKPRQHLSSKAQAEALNLSGIQYPDGTAKKTWVFGYDRKGDDIKIEEVLQSSDLELAVLSSFQIDADWVISKLDVKTKVVWVLQAKDEAQKQNWASGAPKHFRFCFPAMDGNVNCMHSKLMLLAHKTHLRVVIPSANLTPYDWGETGCLENICFLIDLPRLPDGQETDLKKLTPFGEELLHFLRAMGLDKPQIESMRRFDFSRTAHLAFVHSIGGSHHIGMQMSTTGLCGLGKAVRDLGLNTEDELNIDFLAASIGHLNENFLKSMYLAAQGDDGLTEYEWRTHKPPKKKGLDSEVELRVADGVRSRCRIYFPLRETVQMSKGGVDGAGTICFQPKYWNSSTFPRALMRDCKSHRKGLLMHSKMIFVRSERANLRGHVAWAYVGSHNLSESAWGRLVKDNTTKKAKINIRNWECGVVIPVPSSALPAETSTGAGAGVADGFDMSVFDGYIPVPMVIPGEEYQGRRPWFYSEQQGN</sequence>
<dbReference type="RefSeq" id="XP_024742082.1">
    <property type="nucleotide sequence ID" value="XM_024874044.1"/>
</dbReference>
<evidence type="ECO:0000259" key="5">
    <source>
        <dbReference type="PROSITE" id="PS50035"/>
    </source>
</evidence>
<accession>A0A2J6TQE6</accession>
<evidence type="ECO:0000256" key="4">
    <source>
        <dbReference type="SAM" id="MobiDB-lite"/>
    </source>
</evidence>
<evidence type="ECO:0000256" key="2">
    <source>
        <dbReference type="PIRSR" id="PIRSR610347-2"/>
    </source>
</evidence>
<dbReference type="GO" id="GO:0006281">
    <property type="term" value="P:DNA repair"/>
    <property type="evidence" value="ECO:0007669"/>
    <property type="project" value="InterPro"/>
</dbReference>
<dbReference type="Proteomes" id="UP000235371">
    <property type="component" value="Unassembled WGS sequence"/>
</dbReference>
<feature type="site" description="Interaction with DNA" evidence="3">
    <location>
        <position position="425"/>
    </location>
</feature>
<dbReference type="CDD" id="cd09123">
    <property type="entry name" value="PLDc_Tdp1_2"/>
    <property type="match status" value="1"/>
</dbReference>
<dbReference type="CDD" id="cd09122">
    <property type="entry name" value="PLDc_Tdp1_1"/>
    <property type="match status" value="1"/>
</dbReference>
<dbReference type="PANTHER" id="PTHR12415">
    <property type="entry name" value="TYROSYL-DNA PHOSPHODIESTERASE 1"/>
    <property type="match status" value="1"/>
</dbReference>
<dbReference type="OrthoDB" id="47785at2759"/>
<feature type="region of interest" description="Disordered" evidence="4">
    <location>
        <begin position="1"/>
        <end position="34"/>
    </location>
</feature>
<dbReference type="STRING" id="1095630.A0A2J6TQE6"/>
<dbReference type="GO" id="GO:0003690">
    <property type="term" value="F:double-stranded DNA binding"/>
    <property type="evidence" value="ECO:0007669"/>
    <property type="project" value="TreeGrafter"/>
</dbReference>
<keyword evidence="7" id="KW-1185">Reference proteome</keyword>
<evidence type="ECO:0000313" key="7">
    <source>
        <dbReference type="Proteomes" id="UP000235371"/>
    </source>
</evidence>
<dbReference type="PROSITE" id="PS50035">
    <property type="entry name" value="PLD"/>
    <property type="match status" value="1"/>
</dbReference>
<feature type="domain" description="PLD phosphodiesterase" evidence="5">
    <location>
        <begin position="392"/>
        <end position="428"/>
    </location>
</feature>
<dbReference type="GO" id="GO:0003697">
    <property type="term" value="F:single-stranded DNA binding"/>
    <property type="evidence" value="ECO:0007669"/>
    <property type="project" value="TreeGrafter"/>
</dbReference>
<dbReference type="Gene3D" id="3.30.870.10">
    <property type="entry name" value="Endonuclease Chain A"/>
    <property type="match status" value="2"/>
</dbReference>
<feature type="binding site" evidence="2">
    <location>
        <position position="399"/>
    </location>
    <ligand>
        <name>substrate</name>
    </ligand>
</feature>
<feature type="active site" description="Proton donor/acceptor" evidence="1">
    <location>
        <position position="397"/>
    </location>
</feature>
<gene>
    <name evidence="6" type="ORF">K444DRAFT_520414</name>
</gene>
<evidence type="ECO:0000256" key="1">
    <source>
        <dbReference type="PIRSR" id="PIRSR610347-1"/>
    </source>
</evidence>
<reference evidence="6 7" key="1">
    <citation type="submission" date="2016-04" db="EMBL/GenBank/DDBJ databases">
        <title>A degradative enzymes factory behind the ericoid mycorrhizal symbiosis.</title>
        <authorList>
            <consortium name="DOE Joint Genome Institute"/>
            <person name="Martino E."/>
            <person name="Morin E."/>
            <person name="Grelet G."/>
            <person name="Kuo A."/>
            <person name="Kohler A."/>
            <person name="Daghino S."/>
            <person name="Barry K."/>
            <person name="Choi C."/>
            <person name="Cichocki N."/>
            <person name="Clum A."/>
            <person name="Copeland A."/>
            <person name="Hainaut M."/>
            <person name="Haridas S."/>
            <person name="Labutti K."/>
            <person name="Lindquist E."/>
            <person name="Lipzen A."/>
            <person name="Khouja H.-R."/>
            <person name="Murat C."/>
            <person name="Ohm R."/>
            <person name="Olson A."/>
            <person name="Spatafora J."/>
            <person name="Veneault-Fourrey C."/>
            <person name="Henrissat B."/>
            <person name="Grigoriev I."/>
            <person name="Martin F."/>
            <person name="Perotto S."/>
        </authorList>
    </citation>
    <scope>NUCLEOTIDE SEQUENCE [LARGE SCALE GENOMIC DNA]</scope>
    <source>
        <strain evidence="6 7">E</strain>
    </source>
</reference>
<organism evidence="6 7">
    <name type="scientific">Hyaloscypha bicolor E</name>
    <dbReference type="NCBI Taxonomy" id="1095630"/>
    <lineage>
        <taxon>Eukaryota</taxon>
        <taxon>Fungi</taxon>
        <taxon>Dikarya</taxon>
        <taxon>Ascomycota</taxon>
        <taxon>Pezizomycotina</taxon>
        <taxon>Leotiomycetes</taxon>
        <taxon>Helotiales</taxon>
        <taxon>Hyaloscyphaceae</taxon>
        <taxon>Hyaloscypha</taxon>
        <taxon>Hyaloscypha bicolor</taxon>
    </lineage>
</organism>
<feature type="compositionally biased region" description="Polar residues" evidence="4">
    <location>
        <begin position="14"/>
        <end position="28"/>
    </location>
</feature>
<evidence type="ECO:0000313" key="6">
    <source>
        <dbReference type="EMBL" id="PMD65178.1"/>
    </source>
</evidence>
<dbReference type="SUPFAM" id="SSF56024">
    <property type="entry name" value="Phospholipase D/nuclease"/>
    <property type="match status" value="2"/>
</dbReference>
<proteinExistence type="predicted"/>
<feature type="binding site" evidence="2">
    <location>
        <position position="155"/>
    </location>
    <ligand>
        <name>substrate</name>
    </ligand>
</feature>
<name>A0A2J6TQE6_9HELO</name>
<feature type="active site" description="Nucleophile" evidence="1">
    <location>
        <position position="153"/>
    </location>
</feature>
<dbReference type="GO" id="GO:0005634">
    <property type="term" value="C:nucleus"/>
    <property type="evidence" value="ECO:0007669"/>
    <property type="project" value="InterPro"/>
</dbReference>